<dbReference type="EMBL" id="CH477265">
    <property type="protein sequence ID" value="EAT45570.1"/>
    <property type="molecule type" value="Genomic_DNA"/>
</dbReference>
<reference evidence="1" key="1">
    <citation type="submission" date="2005-10" db="EMBL/GenBank/DDBJ databases">
        <authorList>
            <person name="Loftus B.J."/>
            <person name="Nene V.M."/>
            <person name="Hannick L.I."/>
            <person name="Bidwell S."/>
            <person name="Haas B."/>
            <person name="Amedeo P."/>
            <person name="Orvis J."/>
            <person name="Wortman J.R."/>
            <person name="White O.R."/>
            <person name="Salzberg S."/>
            <person name="Shumway M."/>
            <person name="Koo H."/>
            <person name="Zhao Y."/>
            <person name="Holmes M."/>
            <person name="Miller J."/>
            <person name="Schatz M."/>
            <person name="Pop M."/>
            <person name="Pai G."/>
            <person name="Utterback T."/>
            <person name="Rogers Y.-H."/>
            <person name="Kravitz S."/>
            <person name="Fraser C.M."/>
        </authorList>
    </citation>
    <scope>NUCLEOTIDE SEQUENCE</scope>
    <source>
        <strain evidence="1">Liverpool</strain>
    </source>
</reference>
<evidence type="ECO:0000313" key="2">
    <source>
        <dbReference type="Proteomes" id="UP000682892"/>
    </source>
</evidence>
<dbReference type="AlphaFoldDB" id="Q17G77"/>
<dbReference type="PaxDb" id="7159-AAEL003166-PA"/>
<accession>Q17G77</accession>
<reference evidence="1" key="3">
    <citation type="submission" date="2012-09" db="EMBL/GenBank/DDBJ databases">
        <authorList>
            <consortium name="VectorBase"/>
        </authorList>
    </citation>
    <scope>NUCLEOTIDE SEQUENCE</scope>
    <source>
        <strain evidence="1">Liverpool</strain>
    </source>
</reference>
<protein>
    <submittedName>
        <fullName evidence="1">AAEL003166-PA</fullName>
    </submittedName>
</protein>
<name>Q17G77_AEDAE</name>
<proteinExistence type="predicted"/>
<gene>
    <name evidence="1" type="ORF">AaeL_AAEL003166</name>
</gene>
<organism evidence="1 2">
    <name type="scientific">Aedes aegypti</name>
    <name type="common">Yellowfever mosquito</name>
    <name type="synonym">Culex aegypti</name>
    <dbReference type="NCBI Taxonomy" id="7159"/>
    <lineage>
        <taxon>Eukaryota</taxon>
        <taxon>Metazoa</taxon>
        <taxon>Ecdysozoa</taxon>
        <taxon>Arthropoda</taxon>
        <taxon>Hexapoda</taxon>
        <taxon>Insecta</taxon>
        <taxon>Pterygota</taxon>
        <taxon>Neoptera</taxon>
        <taxon>Endopterygota</taxon>
        <taxon>Diptera</taxon>
        <taxon>Nematocera</taxon>
        <taxon>Culicoidea</taxon>
        <taxon>Culicidae</taxon>
        <taxon>Culicinae</taxon>
        <taxon>Aedini</taxon>
        <taxon>Aedes</taxon>
        <taxon>Stegomyia</taxon>
    </lineage>
</organism>
<dbReference type="HOGENOM" id="CLU_1636810_0_0_1"/>
<sequence length="162" mass="17443">MRFGQVTGQLPGAEKALLTTVTVVSNFAMRQSMPVVGRFTRKLNHTDRTLVLLGEVHPQVFANRTHVLLLAQFAAVQFDAFLVDSSGVVRSPVVLRFANSALIVLLVHPQEGSRRKCPPTNLTLVVPAALVDGPDMVLVGVDSCEALQANRTLVTAGLFVNS</sequence>
<evidence type="ECO:0000313" key="1">
    <source>
        <dbReference type="EMBL" id="EAT45570.1"/>
    </source>
</evidence>
<dbReference type="Proteomes" id="UP000682892">
    <property type="component" value="Chromosome 2"/>
</dbReference>
<reference evidence="1" key="2">
    <citation type="journal article" date="2007" name="Science">
        <title>Genome sequence of Aedes aegypti, a major arbovirus vector.</title>
        <authorList>
            <person name="Nene V."/>
            <person name="Wortman J.R."/>
            <person name="Lawson D."/>
            <person name="Haas B."/>
            <person name="Kodira C."/>
            <person name="Tu Z.J."/>
            <person name="Loftus B."/>
            <person name="Xi Z."/>
            <person name="Megy K."/>
            <person name="Grabherr M."/>
            <person name="Ren Q."/>
            <person name="Zdobnov E.M."/>
            <person name="Lobo N.F."/>
            <person name="Campbell K.S."/>
            <person name="Brown S.E."/>
            <person name="Bonaldo M.F."/>
            <person name="Zhu J."/>
            <person name="Sinkins S.P."/>
            <person name="Hogenkamp D.G."/>
            <person name="Amedeo P."/>
            <person name="Arensburger P."/>
            <person name="Atkinson P.W."/>
            <person name="Bidwell S."/>
            <person name="Biedler J."/>
            <person name="Birney E."/>
            <person name="Bruggner R.V."/>
            <person name="Costas J."/>
            <person name="Coy M.R."/>
            <person name="Crabtree J."/>
            <person name="Crawford M."/>
            <person name="Debruyn B."/>
            <person name="Decaprio D."/>
            <person name="Eiglmeier K."/>
            <person name="Eisenstadt E."/>
            <person name="El-Dorry H."/>
            <person name="Gelbart W.M."/>
            <person name="Gomes S.L."/>
            <person name="Hammond M."/>
            <person name="Hannick L.I."/>
            <person name="Hogan J.R."/>
            <person name="Holmes M.H."/>
            <person name="Jaffe D."/>
            <person name="Johnston J.S."/>
            <person name="Kennedy R.C."/>
            <person name="Koo H."/>
            <person name="Kravitz S."/>
            <person name="Kriventseva E.V."/>
            <person name="Kulp D."/>
            <person name="Labutti K."/>
            <person name="Lee E."/>
            <person name="Li S."/>
            <person name="Lovin D.D."/>
            <person name="Mao C."/>
            <person name="Mauceli E."/>
            <person name="Menck C.F."/>
            <person name="Miller J.R."/>
            <person name="Montgomery P."/>
            <person name="Mori A."/>
            <person name="Nascimento A.L."/>
            <person name="Naveira H.F."/>
            <person name="Nusbaum C."/>
            <person name="O'leary S."/>
            <person name="Orvis J."/>
            <person name="Pertea M."/>
            <person name="Quesneville H."/>
            <person name="Reidenbach K.R."/>
            <person name="Rogers Y.H."/>
            <person name="Roth C.W."/>
            <person name="Schneider J.R."/>
            <person name="Schatz M."/>
            <person name="Shumway M."/>
            <person name="Stanke M."/>
            <person name="Stinson E.O."/>
            <person name="Tubio J.M."/>
            <person name="Vanzee J.P."/>
            <person name="Verjovski-Almeida S."/>
            <person name="Werner D."/>
            <person name="White O."/>
            <person name="Wyder S."/>
            <person name="Zeng Q."/>
            <person name="Zhao Q."/>
            <person name="Zhao Y."/>
            <person name="Hill C.A."/>
            <person name="Raikhel A.S."/>
            <person name="Soares M.B."/>
            <person name="Knudson D.L."/>
            <person name="Lee N.H."/>
            <person name="Galagan J."/>
            <person name="Salzberg S.L."/>
            <person name="Paulsen I.T."/>
            <person name="Dimopoulos G."/>
            <person name="Collins F.H."/>
            <person name="Birren B."/>
            <person name="Fraser-Liggett C.M."/>
            <person name="Severson D.W."/>
        </authorList>
    </citation>
    <scope>NUCLEOTIDE SEQUENCE [LARGE SCALE GENOMIC DNA]</scope>
    <source>
        <strain evidence="1">Liverpool</strain>
    </source>
</reference>